<dbReference type="GO" id="GO:0015074">
    <property type="term" value="P:DNA integration"/>
    <property type="evidence" value="ECO:0007669"/>
    <property type="project" value="InterPro"/>
</dbReference>
<reference evidence="2 3" key="1">
    <citation type="submission" date="2010-10" db="EMBL/GenBank/DDBJ databases">
        <authorList>
            <person name="Durkin A.S."/>
            <person name="Madupu R."/>
            <person name="Torralba M."/>
            <person name="Gillis M."/>
            <person name="Methe B."/>
            <person name="Sutton G."/>
            <person name="Nelson K.E."/>
        </authorList>
    </citation>
    <scope>NUCLEOTIDE SEQUENCE [LARGE SCALE GENOMIC DNA]</scope>
    <source>
        <strain evidence="2 3">F0405</strain>
    </source>
</reference>
<dbReference type="EMBL" id="AEKM01000016">
    <property type="protein sequence ID" value="EFQ54489.1"/>
    <property type="molecule type" value="Genomic_DNA"/>
</dbReference>
<dbReference type="SUPFAM" id="SSF53098">
    <property type="entry name" value="Ribonuclease H-like"/>
    <property type="match status" value="1"/>
</dbReference>
<feature type="domain" description="Integrase catalytic" evidence="1">
    <location>
        <begin position="3"/>
        <end position="52"/>
    </location>
</feature>
<dbReference type="InterPro" id="IPR012337">
    <property type="entry name" value="RNaseH-like_sf"/>
</dbReference>
<protein>
    <recommendedName>
        <fullName evidence="1">Integrase catalytic domain-containing protein</fullName>
    </recommendedName>
</protein>
<evidence type="ECO:0000259" key="1">
    <source>
        <dbReference type="Pfam" id="PF13333"/>
    </source>
</evidence>
<evidence type="ECO:0000313" key="3">
    <source>
        <dbReference type="Proteomes" id="UP000003812"/>
    </source>
</evidence>
<evidence type="ECO:0000313" key="2">
    <source>
        <dbReference type="EMBL" id="EFQ54489.1"/>
    </source>
</evidence>
<accession>E3CFJ6</accession>
<name>E3CFJ6_STRPA</name>
<dbReference type="Proteomes" id="UP000003812">
    <property type="component" value="Unassembled WGS sequence"/>
</dbReference>
<dbReference type="AlphaFoldDB" id="E3CFJ6"/>
<organism evidence="2 3">
    <name type="scientific">Streptococcus parasanguinis F0405</name>
    <dbReference type="NCBI Taxonomy" id="905067"/>
    <lineage>
        <taxon>Bacteria</taxon>
        <taxon>Bacillati</taxon>
        <taxon>Bacillota</taxon>
        <taxon>Bacilli</taxon>
        <taxon>Lactobacillales</taxon>
        <taxon>Streptococcaceae</taxon>
        <taxon>Streptococcus</taxon>
    </lineage>
</organism>
<comment type="caution">
    <text evidence="2">The sequence shown here is derived from an EMBL/GenBank/DDBJ whole genome shotgun (WGS) entry which is preliminary data.</text>
</comment>
<dbReference type="Pfam" id="PF13333">
    <property type="entry name" value="rve_2"/>
    <property type="match status" value="1"/>
</dbReference>
<dbReference type="InterPro" id="IPR001584">
    <property type="entry name" value="Integrase_cat-core"/>
</dbReference>
<gene>
    <name evidence="2" type="ORF">HMPREF9626_0292</name>
</gene>
<sequence>MSESTYRAFKLEFVNQETFHSLKELTFKTKDYVYWWNHHRIHSSLNYQTPIAKRISALKKHFINFV</sequence>
<proteinExistence type="predicted"/>